<protein>
    <submittedName>
        <fullName evidence="3">AryLSUlfotransferase (Asst)</fullName>
    </submittedName>
</protein>
<dbReference type="PANTHER" id="PTHR35340">
    <property type="entry name" value="PQQ ENZYME REPEAT PROTEIN-RELATED"/>
    <property type="match status" value="1"/>
</dbReference>
<dbReference type="Pfam" id="PF14269">
    <property type="entry name" value="Arylsulfotran_2"/>
    <property type="match status" value="1"/>
</dbReference>
<dbReference type="GO" id="GO:0016740">
    <property type="term" value="F:transferase activity"/>
    <property type="evidence" value="ECO:0007669"/>
    <property type="project" value="UniProtKB-KW"/>
</dbReference>
<dbReference type="PANTHER" id="PTHR35340:SF5">
    <property type="entry name" value="ASST-DOMAIN-CONTAINING PROTEIN"/>
    <property type="match status" value="1"/>
</dbReference>
<dbReference type="InterPro" id="IPR053143">
    <property type="entry name" value="Arylsulfate_ST"/>
</dbReference>
<keyword evidence="2" id="KW-1133">Transmembrane helix</keyword>
<evidence type="ECO:0000313" key="3">
    <source>
        <dbReference type="EMBL" id="ELY28492.1"/>
    </source>
</evidence>
<evidence type="ECO:0000313" key="4">
    <source>
        <dbReference type="Proteomes" id="UP000011585"/>
    </source>
</evidence>
<dbReference type="PATRIC" id="fig|469382.19.peg.1468"/>
<comment type="caution">
    <text evidence="3">The sequence shown here is derived from an EMBL/GenBank/DDBJ whole genome shotgun (WGS) entry which is preliminary data.</text>
</comment>
<keyword evidence="2" id="KW-0812">Transmembrane</keyword>
<dbReference type="SUPFAM" id="SSF63829">
    <property type="entry name" value="Calcium-dependent phosphotriesterase"/>
    <property type="match status" value="1"/>
</dbReference>
<evidence type="ECO:0000256" key="2">
    <source>
        <dbReference type="SAM" id="Phobius"/>
    </source>
</evidence>
<reference evidence="3 4" key="1">
    <citation type="journal article" date="2014" name="PLoS Genet.">
        <title>Phylogenetically driven sequencing of extremely halophilic archaea reveals strategies for static and dynamic osmo-response.</title>
        <authorList>
            <person name="Becker E.A."/>
            <person name="Seitzer P.M."/>
            <person name="Tritt A."/>
            <person name="Larsen D."/>
            <person name="Krusor M."/>
            <person name="Yao A.I."/>
            <person name="Wu D."/>
            <person name="Madern D."/>
            <person name="Eisen J.A."/>
            <person name="Darling A.E."/>
            <person name="Facciotti M.T."/>
        </authorList>
    </citation>
    <scope>NUCLEOTIDE SEQUENCE [LARGE SCALE GENOMIC DNA]</scope>
    <source>
        <strain evidence="3 4">DSM 11551</strain>
    </source>
</reference>
<organism evidence="3 4">
    <name type="scientific">Halogeometricum borinquense (strain ATCC 700274 / DSM 11551 / JCM 10706 / KCTC 4070 / PR3)</name>
    <dbReference type="NCBI Taxonomy" id="469382"/>
    <lineage>
        <taxon>Archaea</taxon>
        <taxon>Methanobacteriati</taxon>
        <taxon>Methanobacteriota</taxon>
        <taxon>Stenosarchaea group</taxon>
        <taxon>Halobacteria</taxon>
        <taxon>Halobacteriales</taxon>
        <taxon>Haloferacaceae</taxon>
        <taxon>Halogeometricum</taxon>
    </lineage>
</organism>
<keyword evidence="2" id="KW-0472">Membrane</keyword>
<dbReference type="InterPro" id="IPR039535">
    <property type="entry name" value="ASST-like"/>
</dbReference>
<dbReference type="InterPro" id="IPR015943">
    <property type="entry name" value="WD40/YVTN_repeat-like_dom_sf"/>
</dbReference>
<sequence length="390" mass="44235">MVVGADNTEYYKHTEHDSYWDVDPVSDKKSTLLFGASETLSPSECKSVTSCRKNLIRTVNLTTGEVKTLYSRTYPWRPPRRIGRTETVQWHDVDRVNETHYLVADIARDNVHLLNIETGTIVWKWRAEQSFPRNGGGAYPYDWTHINDVELLDDGRIMASLRNQDQVVFLNRSGLEESWTLGGEDEFETIYEQHNPDYIPTKMGGPAVIVADSENNRIVEFQRSEGEWVESWTWQDRTMSWPRDADRLPNGNTLVTDTAAGRVIDLNTDGEIVWSYEIQMAYEAERLGTGDESAGGESAAALGLPSREPGDVVDTEQAKPSLVSRIPGMITSLFPNKLVHGVMFLLPGWVGVYELLGAMLCVGSLFTWGILEIRWRSVEIQFRNPIQFNR</sequence>
<accession>L9UUW6</accession>
<feature type="region of interest" description="Disordered" evidence="1">
    <location>
        <begin position="289"/>
        <end position="311"/>
    </location>
</feature>
<evidence type="ECO:0000256" key="1">
    <source>
        <dbReference type="SAM" id="MobiDB-lite"/>
    </source>
</evidence>
<dbReference type="Proteomes" id="UP000011585">
    <property type="component" value="Unassembled WGS sequence"/>
</dbReference>
<feature type="transmembrane region" description="Helical" evidence="2">
    <location>
        <begin position="344"/>
        <end position="371"/>
    </location>
</feature>
<feature type="compositionally biased region" description="Low complexity" evidence="1">
    <location>
        <begin position="290"/>
        <end position="304"/>
    </location>
</feature>
<dbReference type="EMBL" id="AOHT01000024">
    <property type="protein sequence ID" value="ELY28492.1"/>
    <property type="molecule type" value="Genomic_DNA"/>
</dbReference>
<keyword evidence="3" id="KW-0808">Transferase</keyword>
<dbReference type="AlphaFoldDB" id="L9UUW6"/>
<name>L9UUW6_HALBP</name>
<dbReference type="Gene3D" id="2.130.10.10">
    <property type="entry name" value="YVTN repeat-like/Quinoprotein amine dehydrogenase"/>
    <property type="match status" value="1"/>
</dbReference>
<proteinExistence type="predicted"/>
<gene>
    <name evidence="3" type="ORF">C499_07515</name>
</gene>